<evidence type="ECO:0000313" key="3">
    <source>
        <dbReference type="Proteomes" id="UP000273982"/>
    </source>
</evidence>
<name>A0A3G8M9T5_9HYPH</name>
<reference evidence="1 3" key="1">
    <citation type="submission" date="2018-11" db="EMBL/GenBank/DDBJ databases">
        <title>Genome squencing of methanotrophic bacteria isolated from alkaline groundwater in Korea.</title>
        <authorList>
            <person name="Nguyen L.N."/>
        </authorList>
    </citation>
    <scope>NUCLEOTIDE SEQUENCE [LARGE SCALE GENOMIC DNA]</scope>
    <source>
        <strain evidence="1 3">GW6</strain>
    </source>
</reference>
<dbReference type="AlphaFoldDB" id="A0A3G8M9T5"/>
<dbReference type="KEGG" id="mros:EHO51_15195"/>
<gene>
    <name evidence="1" type="ORF">EHO51_15195</name>
    <name evidence="2" type="ORF">F7D13_08765</name>
</gene>
<dbReference type="SUPFAM" id="SSF140804">
    <property type="entry name" value="YidB-like"/>
    <property type="match status" value="1"/>
</dbReference>
<sequence>MSWLKAIAGGVIGAEALNLIKDYVEKQGGLDGVVKNFENSGLGKQIHSWVGLGPNEKISEMDISKVVNADKLMEIAKNAGIDIDKAKALLAQYLPEVIDKATPEGKLPPPDKPA</sequence>
<dbReference type="RefSeq" id="WP_109024460.1">
    <property type="nucleotide sequence ID" value="NZ_CP034086.1"/>
</dbReference>
<dbReference type="Pfam" id="PF20159">
    <property type="entry name" value="YidB"/>
    <property type="match status" value="1"/>
</dbReference>
<reference evidence="4" key="2">
    <citation type="submission" date="2019-09" db="EMBL/GenBank/DDBJ databases">
        <title>Isolation and complete genome sequencing of Methylocystis species.</title>
        <authorList>
            <person name="Rumah B.L."/>
            <person name="Stead C.E."/>
            <person name="Stevens B.C."/>
            <person name="Minton N.P."/>
            <person name="Grosse-Honebrink A."/>
            <person name="Zhang Y."/>
        </authorList>
    </citation>
    <scope>NUCLEOTIDE SEQUENCE [LARGE SCALE GENOMIC DNA]</scope>
    <source>
        <strain evidence="4">BRCS1</strain>
    </source>
</reference>
<dbReference type="Proteomes" id="UP000424673">
    <property type="component" value="Chromosome"/>
</dbReference>
<evidence type="ECO:0000313" key="2">
    <source>
        <dbReference type="EMBL" id="QGM94109.1"/>
    </source>
</evidence>
<accession>A0A3G8M9T5</accession>
<dbReference type="Gene3D" id="1.10.10.690">
    <property type="entry name" value="YidB-like"/>
    <property type="match status" value="1"/>
</dbReference>
<protein>
    <submittedName>
        <fullName evidence="1">DUF937 domain-containing protein</fullName>
    </submittedName>
</protein>
<proteinExistence type="predicted"/>
<keyword evidence="4" id="KW-1185">Reference proteome</keyword>
<organism evidence="1 3">
    <name type="scientific">Methylocystis rosea</name>
    <dbReference type="NCBI Taxonomy" id="173366"/>
    <lineage>
        <taxon>Bacteria</taxon>
        <taxon>Pseudomonadati</taxon>
        <taxon>Pseudomonadota</taxon>
        <taxon>Alphaproteobacteria</taxon>
        <taxon>Hyphomicrobiales</taxon>
        <taxon>Methylocystaceae</taxon>
        <taxon>Methylocystis</taxon>
    </lineage>
</organism>
<evidence type="ECO:0000313" key="1">
    <source>
        <dbReference type="EMBL" id="AZG77972.1"/>
    </source>
</evidence>
<reference evidence="2 4" key="3">
    <citation type="journal article" date="2021" name="AMB Express">
        <title>Isolation and characterisation of Methylocystis spp. for poly-3-hydroxybutyrate production using waste methane feedstocks.</title>
        <authorList>
            <person name="Rumah B.L."/>
            <person name="Stead C.E."/>
            <person name="Claxton Stevens B.H."/>
            <person name="Minton N.P."/>
            <person name="Grosse-Honebrink A."/>
            <person name="Zhang Y."/>
        </authorList>
    </citation>
    <scope>NUCLEOTIDE SEQUENCE [LARGE SCALE GENOMIC DNA]</scope>
    <source>
        <strain evidence="2 4">BRCS1</strain>
    </source>
</reference>
<dbReference type="EMBL" id="CP034086">
    <property type="protein sequence ID" value="AZG77972.1"/>
    <property type="molecule type" value="Genomic_DNA"/>
</dbReference>
<dbReference type="InterPro" id="IPR045372">
    <property type="entry name" value="YidB"/>
</dbReference>
<dbReference type="EMBL" id="CP044328">
    <property type="protein sequence ID" value="QGM94109.1"/>
    <property type="molecule type" value="Genomic_DNA"/>
</dbReference>
<evidence type="ECO:0000313" key="4">
    <source>
        <dbReference type="Proteomes" id="UP000424673"/>
    </source>
</evidence>
<dbReference type="Proteomes" id="UP000273982">
    <property type="component" value="Chromosome"/>
</dbReference>
<dbReference type="InterPro" id="IPR027405">
    <property type="entry name" value="YidB-like"/>
</dbReference>